<reference evidence="1 2" key="1">
    <citation type="submission" date="2021-02" db="EMBL/GenBank/DDBJ databases">
        <title>Paracoccus methylovroum sp.nov., a new methanol and methylamine utilizing methylotrophic denitrifer.</title>
        <authorList>
            <person name="Timsy T."/>
            <person name="Behrendt U."/>
            <person name="Ulrich A."/>
            <person name="Spanner T."/>
            <person name="Foesel B.U."/>
            <person name="Horn M.A."/>
            <person name="Kolb S."/>
        </authorList>
    </citation>
    <scope>NUCLEOTIDE SEQUENCE [LARGE SCALE GENOMIC DNA]</scope>
    <source>
        <strain evidence="1 2">H4-D09</strain>
    </source>
</reference>
<gene>
    <name evidence="1" type="ORF">JWJ88_04740</name>
</gene>
<proteinExistence type="predicted"/>
<evidence type="ECO:0000313" key="2">
    <source>
        <dbReference type="Proteomes" id="UP000663629"/>
    </source>
</evidence>
<organism evidence="1 2">
    <name type="scientific">Paracoccus methylovorus</name>
    <dbReference type="NCBI Taxonomy" id="2812658"/>
    <lineage>
        <taxon>Bacteria</taxon>
        <taxon>Pseudomonadati</taxon>
        <taxon>Pseudomonadota</taxon>
        <taxon>Alphaproteobacteria</taxon>
        <taxon>Rhodobacterales</taxon>
        <taxon>Paracoccaceae</taxon>
        <taxon>Paracoccus</taxon>
    </lineage>
</organism>
<dbReference type="Proteomes" id="UP000663629">
    <property type="component" value="Chromosome 1"/>
</dbReference>
<protein>
    <recommendedName>
        <fullName evidence="3">SGNH/GDSL hydrolase family protein</fullName>
    </recommendedName>
</protein>
<name>A0ABX7JIA3_9RHOB</name>
<accession>A0ABX7JIA3</accession>
<evidence type="ECO:0000313" key="1">
    <source>
        <dbReference type="EMBL" id="QRZ13973.1"/>
    </source>
</evidence>
<sequence>MRLQDDRLLVFGDSNVAMFKSLYDADKAILGYQHVDFWYQTGSAFNTVSIKEGIVSSRARGALPPINLDTYAHILWAGGRIRVMGPFESLLSAAPGCFSRNFIEASLREYLHTLPSLRILHALRQNFSKVITVVTTPLRGAENNVEGVEEHQETMHQYERIWQIYAAVINELGAVLIPIPPDMIRCGFLVSDQYSLARGDDLHKNLDYARAILAAAR</sequence>
<dbReference type="RefSeq" id="WP_205294953.1">
    <property type="nucleotide sequence ID" value="NZ_CP070368.1"/>
</dbReference>
<dbReference type="EMBL" id="CP070368">
    <property type="protein sequence ID" value="QRZ13973.1"/>
    <property type="molecule type" value="Genomic_DNA"/>
</dbReference>
<keyword evidence="2" id="KW-1185">Reference proteome</keyword>
<evidence type="ECO:0008006" key="3">
    <source>
        <dbReference type="Google" id="ProtNLM"/>
    </source>
</evidence>